<organism evidence="1 2">
    <name type="scientific">Streptomyces cinnabarinus</name>
    <dbReference type="NCBI Taxonomy" id="67287"/>
    <lineage>
        <taxon>Bacteria</taxon>
        <taxon>Bacillati</taxon>
        <taxon>Actinomycetota</taxon>
        <taxon>Actinomycetes</taxon>
        <taxon>Kitasatosporales</taxon>
        <taxon>Streptomycetaceae</taxon>
        <taxon>Streptomyces</taxon>
    </lineage>
</organism>
<keyword evidence="2" id="KW-1185">Reference proteome</keyword>
<dbReference type="RefSeq" id="WP_269657705.1">
    <property type="nucleotide sequence ID" value="NZ_CP114413.1"/>
</dbReference>
<evidence type="ECO:0008006" key="3">
    <source>
        <dbReference type="Google" id="ProtNLM"/>
    </source>
</evidence>
<gene>
    <name evidence="1" type="ORF">STRCI_001104</name>
</gene>
<protein>
    <recommendedName>
        <fullName evidence="3">LysM domain-containing protein</fullName>
    </recommendedName>
</protein>
<sequence length="109" mass="12263">MFEPTSRYHGIETATWTAPDGRTVTYVRRRFLPRPEELAPLGEHVVVEGERLDLIAGRHYGDPEQFWRIADAHRVLRPDELTWTPGRRLRITLPAGVPGVPPAMGAAPS</sequence>
<reference evidence="1" key="1">
    <citation type="submission" date="2022-12" db="EMBL/GenBank/DDBJ databases">
        <authorList>
            <person name="Ruckert C."/>
            <person name="Busche T."/>
            <person name="Kalinowski J."/>
            <person name="Wittmann C."/>
        </authorList>
    </citation>
    <scope>NUCLEOTIDE SEQUENCE</scope>
    <source>
        <strain evidence="1">DSM 40467</strain>
    </source>
</reference>
<name>A0ABY7KAQ2_9ACTN</name>
<dbReference type="EMBL" id="CP114413">
    <property type="protein sequence ID" value="WAZ20014.1"/>
    <property type="molecule type" value="Genomic_DNA"/>
</dbReference>
<accession>A0ABY7KAQ2</accession>
<proteinExistence type="predicted"/>
<evidence type="ECO:0000313" key="1">
    <source>
        <dbReference type="EMBL" id="WAZ20014.1"/>
    </source>
</evidence>
<dbReference type="Proteomes" id="UP001164439">
    <property type="component" value="Chromosome"/>
</dbReference>
<evidence type="ECO:0000313" key="2">
    <source>
        <dbReference type="Proteomes" id="UP001164439"/>
    </source>
</evidence>